<sequence>MKQFMDKDFLLTNEVAKELFFDVANTMPIVDYHCHIDPKEIAEDRKFKNITQVWLGGDHYKWRQMRSNGVDEYYITGDAPDREKFQKWAETLEKAIGNPLFHWSHLELQRYFGYHGVLNSKTAEEVWNLCNEKLQQDDMSVRNLIKNSNVKLLCTTDDPIDDLHWHKVIKADETFDVKVLPAWRPDKAMRINKPEFADYMSQLATVSDVEIHTFEDMKKAIIKRMEYFNEMGCLVSDHGLDYVMYAPASDEEIEKIFEKGLNHEAVTALECDQYKTAFLLFIAKEYKRLGWVMQLHYGCKRDNNTTMYNKLGPDTGYDCISNFAPADQLTNMLDAINENGGLPKTILYSLNPGDDELIGTVLGCFQNSDAIGKIQQGSAWWFNDNKTGMEKQMTSLANLGLLGNFLGMLTDSRSFLSYSRHEYFRRIMCNLIGTWVENGEYPYDKENLTEIVKGISYNNAVRYFGFDL</sequence>
<organism evidence="8 9">
    <name type="scientific">Holdemanella porci</name>
    <dbReference type="NCBI Taxonomy" id="2652276"/>
    <lineage>
        <taxon>Bacteria</taxon>
        <taxon>Bacillati</taxon>
        <taxon>Bacillota</taxon>
        <taxon>Erysipelotrichia</taxon>
        <taxon>Erysipelotrichales</taxon>
        <taxon>Erysipelotrichaceae</taxon>
        <taxon>Holdemanella</taxon>
    </lineage>
</organism>
<dbReference type="Pfam" id="PF02614">
    <property type="entry name" value="UxaC"/>
    <property type="match status" value="1"/>
</dbReference>
<gene>
    <name evidence="7 8" type="primary">uxaC</name>
    <name evidence="8" type="ORF">FYJ55_06525</name>
</gene>
<dbReference type="SUPFAM" id="SSF51556">
    <property type="entry name" value="Metallo-dependent hydrolases"/>
    <property type="match status" value="1"/>
</dbReference>
<comment type="caution">
    <text evidence="8">The sequence shown here is derived from an EMBL/GenBank/DDBJ whole genome shotgun (WGS) entry which is preliminary data.</text>
</comment>
<dbReference type="GO" id="GO:0042840">
    <property type="term" value="P:D-glucuronate catabolic process"/>
    <property type="evidence" value="ECO:0007669"/>
    <property type="project" value="TreeGrafter"/>
</dbReference>
<dbReference type="NCBIfam" id="NF002794">
    <property type="entry name" value="PRK02925.1"/>
    <property type="match status" value="1"/>
</dbReference>
<dbReference type="PANTHER" id="PTHR30068">
    <property type="entry name" value="URONATE ISOMERASE"/>
    <property type="match status" value="1"/>
</dbReference>
<evidence type="ECO:0000313" key="9">
    <source>
        <dbReference type="Proteomes" id="UP000434241"/>
    </source>
</evidence>
<comment type="catalytic activity">
    <reaction evidence="1 7">
        <text>D-glucuronate = D-fructuronate</text>
        <dbReference type="Rhea" id="RHEA:13049"/>
        <dbReference type="ChEBI" id="CHEBI:58720"/>
        <dbReference type="ChEBI" id="CHEBI:59863"/>
        <dbReference type="EC" id="5.3.1.12"/>
    </reaction>
</comment>
<accession>A0A6N7VFH6</accession>
<dbReference type="InterPro" id="IPR003766">
    <property type="entry name" value="Uronate_isomerase"/>
</dbReference>
<dbReference type="UniPathway" id="UPA00246"/>
<dbReference type="PANTHER" id="PTHR30068:SF4">
    <property type="entry name" value="URONATE ISOMERASE"/>
    <property type="match status" value="1"/>
</dbReference>
<dbReference type="EMBL" id="VUMR01000031">
    <property type="protein sequence ID" value="MSS56551.1"/>
    <property type="molecule type" value="Genomic_DNA"/>
</dbReference>
<evidence type="ECO:0000256" key="4">
    <source>
        <dbReference type="ARBA" id="ARBA00012546"/>
    </source>
</evidence>
<name>A0A6N7VFH6_9FIRM</name>
<dbReference type="GO" id="GO:0008880">
    <property type="term" value="F:glucuronate isomerase activity"/>
    <property type="evidence" value="ECO:0007669"/>
    <property type="project" value="UniProtKB-UniRule"/>
</dbReference>
<proteinExistence type="inferred from homology"/>
<dbReference type="GO" id="GO:0019698">
    <property type="term" value="P:D-galacturonate catabolic process"/>
    <property type="evidence" value="ECO:0007669"/>
    <property type="project" value="TreeGrafter"/>
</dbReference>
<dbReference type="RefSeq" id="WP_154556157.1">
    <property type="nucleotide sequence ID" value="NZ_VUMR01000031.1"/>
</dbReference>
<evidence type="ECO:0000313" key="8">
    <source>
        <dbReference type="EMBL" id="MSS56551.1"/>
    </source>
</evidence>
<evidence type="ECO:0000256" key="3">
    <source>
        <dbReference type="ARBA" id="ARBA00008397"/>
    </source>
</evidence>
<comment type="similarity">
    <text evidence="3 7">Belongs to the metallo-dependent hydrolases superfamily. Uronate isomerase family.</text>
</comment>
<evidence type="ECO:0000256" key="1">
    <source>
        <dbReference type="ARBA" id="ARBA00001165"/>
    </source>
</evidence>
<dbReference type="GeneID" id="93158943"/>
<comment type="pathway">
    <text evidence="2 7">Carbohydrate metabolism; pentose and glucuronate interconversion.</text>
</comment>
<protein>
    <recommendedName>
        <fullName evidence="5 7">Uronate isomerase</fullName>
        <ecNumber evidence="4 7">5.3.1.12</ecNumber>
    </recommendedName>
    <alternativeName>
        <fullName evidence="7">Glucuronate isomerase</fullName>
    </alternativeName>
    <alternativeName>
        <fullName evidence="7">Uronic isomerase</fullName>
    </alternativeName>
</protein>
<comment type="catalytic activity">
    <reaction evidence="7">
        <text>aldehydo-D-galacturonate = keto-D-tagaturonate</text>
        <dbReference type="Rhea" id="RHEA:27702"/>
        <dbReference type="ChEBI" id="CHEBI:12952"/>
        <dbReference type="ChEBI" id="CHEBI:17886"/>
    </reaction>
</comment>
<keyword evidence="9" id="KW-1185">Reference proteome</keyword>
<dbReference type="Proteomes" id="UP000434241">
    <property type="component" value="Unassembled WGS sequence"/>
</dbReference>
<reference evidence="8 9" key="1">
    <citation type="submission" date="2019-08" db="EMBL/GenBank/DDBJ databases">
        <title>In-depth cultivation of the pig gut microbiome towards novel bacterial diversity and tailored functional studies.</title>
        <authorList>
            <person name="Wylensek D."/>
            <person name="Hitch T.C.A."/>
            <person name="Clavel T."/>
        </authorList>
    </citation>
    <scope>NUCLEOTIDE SEQUENCE [LARGE SCALE GENOMIC DNA]</scope>
    <source>
        <strain evidence="8 9">LKV-472-APC-3</strain>
    </source>
</reference>
<evidence type="ECO:0000256" key="2">
    <source>
        <dbReference type="ARBA" id="ARBA00004892"/>
    </source>
</evidence>
<evidence type="ECO:0000256" key="6">
    <source>
        <dbReference type="ARBA" id="ARBA00023235"/>
    </source>
</evidence>
<dbReference type="Gene3D" id="3.20.20.140">
    <property type="entry name" value="Metal-dependent hydrolases"/>
    <property type="match status" value="1"/>
</dbReference>
<keyword evidence="6 7" id="KW-0413">Isomerase</keyword>
<dbReference type="Gene3D" id="1.10.2020.10">
    <property type="entry name" value="uronate isomerase, domain 2, chain A"/>
    <property type="match status" value="1"/>
</dbReference>
<dbReference type="EC" id="5.3.1.12" evidence="4 7"/>
<dbReference type="AlphaFoldDB" id="A0A6N7VFH6"/>
<dbReference type="InterPro" id="IPR032466">
    <property type="entry name" value="Metal_Hydrolase"/>
</dbReference>
<evidence type="ECO:0000256" key="7">
    <source>
        <dbReference type="HAMAP-Rule" id="MF_00675"/>
    </source>
</evidence>
<dbReference type="HAMAP" id="MF_00675">
    <property type="entry name" value="UxaC"/>
    <property type="match status" value="1"/>
</dbReference>
<evidence type="ECO:0000256" key="5">
    <source>
        <dbReference type="ARBA" id="ARBA00020555"/>
    </source>
</evidence>